<accession>A0A6D2HZ27</accession>
<evidence type="ECO:0000313" key="4">
    <source>
        <dbReference type="Proteomes" id="UP000467841"/>
    </source>
</evidence>
<reference evidence="3" key="1">
    <citation type="submission" date="2020-01" db="EMBL/GenBank/DDBJ databases">
        <authorList>
            <person name="Mishra B."/>
        </authorList>
    </citation>
    <scope>NUCLEOTIDE SEQUENCE [LARGE SCALE GENOMIC DNA]</scope>
</reference>
<dbReference type="Pfam" id="PF02992">
    <property type="entry name" value="Transposase_21"/>
    <property type="match status" value="1"/>
</dbReference>
<dbReference type="Proteomes" id="UP000467841">
    <property type="component" value="Unassembled WGS sequence"/>
</dbReference>
<dbReference type="Pfam" id="PF13963">
    <property type="entry name" value="Transpos_assoc"/>
    <property type="match status" value="1"/>
</dbReference>
<dbReference type="OrthoDB" id="1933987at2759"/>
<dbReference type="EMBL" id="CACVBM020000621">
    <property type="protein sequence ID" value="CAA7021514.1"/>
    <property type="molecule type" value="Genomic_DNA"/>
</dbReference>
<evidence type="ECO:0000259" key="2">
    <source>
        <dbReference type="Pfam" id="PF13963"/>
    </source>
</evidence>
<comment type="caution">
    <text evidence="3">The sequence shown here is derived from an EMBL/GenBank/DDBJ whole genome shotgun (WGS) entry which is preliminary data.</text>
</comment>
<dbReference type="InterPro" id="IPR029480">
    <property type="entry name" value="Transpos_assoc"/>
</dbReference>
<sequence length="542" mass="62723">MICPCIDCRNVCHQAIDTVVEHLVIKGMDKKYMRNSCRSMHGERRADMSDSGETKAYYLLKTAYFADDCIPPPSSTNSGGDPKDCEATKESEFRQKLRDAETPLYSSCLKYTKVFAIMALYRIKVKSGMSENYFDQLLTAVHDMLPEDNVLPKITYAMKKFLKVFGIRYDVIHACKNDCILYRKKFEKIESCPRCIQQLRVTILDVYLVPLVDDLKDLWNEGIEVYDAYLKENFTLRALLLWSISDYPALGTLTGCKVKGKQACNVCGKDTPHRWLKFIRKYVYMGNKRCLRSGHPYRCRKAWFNNTVEEGTAKRIQTGYEIYEVLKDFRNDFGRPQDKESKRKRADLLEGEAGPSEEYEESTDQWRWKKWSILFDFPYWKDLLVRHNIDVMHVEKNLSDAILFTLMQSSKSKDGLKARKDLDDIGIRRHLHAEARGKRTYLPPAVYGLSKEEKFIFTQRLSKFRGPDGYCGNFANCISVKPPMIGSLKSHDHHVLIQNLLPAALRGLLPKGPTIAVNRVCNYFNRLCQRVIDPEKMISMES</sequence>
<proteinExistence type="predicted"/>
<dbReference type="PANTHER" id="PTHR10775:SF185">
    <property type="entry name" value="OS08G0208400 PROTEIN"/>
    <property type="match status" value="1"/>
</dbReference>
<evidence type="ECO:0000256" key="1">
    <source>
        <dbReference type="SAM" id="MobiDB-lite"/>
    </source>
</evidence>
<dbReference type="InterPro" id="IPR004242">
    <property type="entry name" value="Transposase_21"/>
</dbReference>
<evidence type="ECO:0000313" key="3">
    <source>
        <dbReference type="EMBL" id="CAA7021514.1"/>
    </source>
</evidence>
<dbReference type="AlphaFoldDB" id="A0A6D2HZ27"/>
<feature type="domain" description="Transposase-associated" evidence="2">
    <location>
        <begin position="1"/>
        <end position="43"/>
    </location>
</feature>
<dbReference type="PANTHER" id="PTHR10775">
    <property type="entry name" value="OS08G0208400 PROTEIN"/>
    <property type="match status" value="1"/>
</dbReference>
<protein>
    <recommendedName>
        <fullName evidence="2">Transposase-associated domain-containing protein</fullName>
    </recommendedName>
</protein>
<feature type="region of interest" description="Disordered" evidence="1">
    <location>
        <begin position="336"/>
        <end position="357"/>
    </location>
</feature>
<keyword evidence="4" id="KW-1185">Reference proteome</keyword>
<organism evidence="3 4">
    <name type="scientific">Microthlaspi erraticum</name>
    <dbReference type="NCBI Taxonomy" id="1685480"/>
    <lineage>
        <taxon>Eukaryota</taxon>
        <taxon>Viridiplantae</taxon>
        <taxon>Streptophyta</taxon>
        <taxon>Embryophyta</taxon>
        <taxon>Tracheophyta</taxon>
        <taxon>Spermatophyta</taxon>
        <taxon>Magnoliopsida</taxon>
        <taxon>eudicotyledons</taxon>
        <taxon>Gunneridae</taxon>
        <taxon>Pentapetalae</taxon>
        <taxon>rosids</taxon>
        <taxon>malvids</taxon>
        <taxon>Brassicales</taxon>
        <taxon>Brassicaceae</taxon>
        <taxon>Coluteocarpeae</taxon>
        <taxon>Microthlaspi</taxon>
    </lineage>
</organism>
<gene>
    <name evidence="3" type="ORF">MERR_LOCUS8749</name>
</gene>
<name>A0A6D2HZ27_9BRAS</name>